<proteinExistence type="predicted"/>
<keyword evidence="2" id="KW-1185">Reference proteome</keyword>
<reference evidence="1" key="1">
    <citation type="submission" date="2021-06" db="EMBL/GenBank/DDBJ databases">
        <authorList>
            <person name="Kallberg Y."/>
            <person name="Tangrot J."/>
            <person name="Rosling A."/>
        </authorList>
    </citation>
    <scope>NUCLEOTIDE SEQUENCE</scope>
    <source>
        <strain evidence="1">AZ414A</strain>
    </source>
</reference>
<evidence type="ECO:0000313" key="1">
    <source>
        <dbReference type="EMBL" id="CAG8631232.1"/>
    </source>
</evidence>
<protein>
    <submittedName>
        <fullName evidence="1">4921_t:CDS:1</fullName>
    </submittedName>
</protein>
<name>A0A9N9DD50_9GLOM</name>
<dbReference type="EMBL" id="CAJVPK010003819">
    <property type="protein sequence ID" value="CAG8631232.1"/>
    <property type="molecule type" value="Genomic_DNA"/>
</dbReference>
<feature type="non-terminal residue" evidence="1">
    <location>
        <position position="1"/>
    </location>
</feature>
<gene>
    <name evidence="1" type="ORF">DEBURN_LOCUS10784</name>
</gene>
<comment type="caution">
    <text evidence="1">The sequence shown here is derived from an EMBL/GenBank/DDBJ whole genome shotgun (WGS) entry which is preliminary data.</text>
</comment>
<organism evidence="1 2">
    <name type="scientific">Diversispora eburnea</name>
    <dbReference type="NCBI Taxonomy" id="1213867"/>
    <lineage>
        <taxon>Eukaryota</taxon>
        <taxon>Fungi</taxon>
        <taxon>Fungi incertae sedis</taxon>
        <taxon>Mucoromycota</taxon>
        <taxon>Glomeromycotina</taxon>
        <taxon>Glomeromycetes</taxon>
        <taxon>Diversisporales</taxon>
        <taxon>Diversisporaceae</taxon>
        <taxon>Diversispora</taxon>
    </lineage>
</organism>
<dbReference type="OrthoDB" id="2370376at2759"/>
<sequence>SMTALKIYEMFLEKESSTSVQGETQKVLPFFDYSSFIKELNYTNLLKLLASEEQYKSILQMLTN</sequence>
<evidence type="ECO:0000313" key="2">
    <source>
        <dbReference type="Proteomes" id="UP000789706"/>
    </source>
</evidence>
<dbReference type="AlphaFoldDB" id="A0A9N9DD50"/>
<accession>A0A9N9DD50</accession>
<dbReference type="Proteomes" id="UP000789706">
    <property type="component" value="Unassembled WGS sequence"/>
</dbReference>